<dbReference type="RefSeq" id="WP_169898825.1">
    <property type="nucleotide sequence ID" value="NZ_JAAQYP010000052.1"/>
</dbReference>
<evidence type="ECO:0000313" key="5">
    <source>
        <dbReference type="Proteomes" id="UP000814003"/>
    </source>
</evidence>
<evidence type="ECO:0000313" key="4">
    <source>
        <dbReference type="Proteomes" id="UP000542111"/>
    </source>
</evidence>
<reference evidence="3 4" key="2">
    <citation type="journal article" date="2020" name="Front. Microbiol.">
        <title>Genetic Organization of the aprX-lipA2 Operon Affects the Proteolytic Potential of Pseudomonas Species in Milk.</title>
        <authorList>
            <person name="Maier C."/>
            <person name="Huptas C."/>
            <person name="von Neubeck M."/>
            <person name="Scherer S."/>
            <person name="Wenning M."/>
            <person name="Lucking G."/>
        </authorList>
    </citation>
    <scope>NUCLEOTIDE SEQUENCE [LARGE SCALE GENOMIC DNA]</scope>
    <source>
        <strain evidence="3 4">G4779</strain>
    </source>
</reference>
<evidence type="ECO:0000313" key="2">
    <source>
        <dbReference type="EMBL" id="MCF5109593.1"/>
    </source>
</evidence>
<dbReference type="Proteomes" id="UP000814003">
    <property type="component" value="Unassembled WGS sequence"/>
</dbReference>
<reference evidence="2 5" key="1">
    <citation type="submission" date="2019-11" db="EMBL/GenBank/DDBJ databases">
        <title>Epiphytic Pseudomonas syringae from cherry orchards.</title>
        <authorList>
            <person name="Hulin M.T."/>
        </authorList>
    </citation>
    <scope>NUCLEOTIDE SEQUENCE [LARGE SCALE GENOMIC DNA]</scope>
    <source>
        <strain evidence="2 5">PA-6-5B</strain>
    </source>
</reference>
<protein>
    <recommendedName>
        <fullName evidence="6">Phage abortive infection protein</fullName>
    </recommendedName>
</protein>
<keyword evidence="1" id="KW-0472">Membrane</keyword>
<organism evidence="3 4">
    <name type="scientific">Pseudomonas gessardii</name>
    <dbReference type="NCBI Taxonomy" id="78544"/>
    <lineage>
        <taxon>Bacteria</taxon>
        <taxon>Pseudomonadati</taxon>
        <taxon>Pseudomonadota</taxon>
        <taxon>Gammaproteobacteria</taxon>
        <taxon>Pseudomonadales</taxon>
        <taxon>Pseudomonadaceae</taxon>
        <taxon>Pseudomonas</taxon>
    </lineage>
</organism>
<dbReference type="EMBL" id="JAAQYP010000052">
    <property type="protein sequence ID" value="NNA98277.1"/>
    <property type="molecule type" value="Genomic_DNA"/>
</dbReference>
<comment type="caution">
    <text evidence="3">The sequence shown here is derived from an EMBL/GenBank/DDBJ whole genome shotgun (WGS) entry which is preliminary data.</text>
</comment>
<dbReference type="EMBL" id="WKED01000053">
    <property type="protein sequence ID" value="MCF5109593.1"/>
    <property type="molecule type" value="Genomic_DNA"/>
</dbReference>
<feature type="transmembrane region" description="Helical" evidence="1">
    <location>
        <begin position="33"/>
        <end position="58"/>
    </location>
</feature>
<proteinExistence type="predicted"/>
<name>A0A7Y1MTU5_9PSED</name>
<sequence>MKRLIFLLTLIFIAVYGLYFYNFQNGLSEKQDVWGQFGDFVGGTLNPILSFITIYILYRTIVLQQESLEKTSAALTLSQNTYELSRTELSKSSEILVTQNKLIQLQKFEGAFFELTKLTIEAINTSSYTFEKREYKGSSGLDGLIYDLFKKIENQKNTSWIEEFFDDNENFFSLLKLTSGIFSFVNKSSLSPEEKNSYLSLLTSILPSGSITAICFVKIFTDWPLSSHFVDSGFFDLPGVSETFEACSVLEKYKTT</sequence>
<dbReference type="Proteomes" id="UP000542111">
    <property type="component" value="Unassembled WGS sequence"/>
</dbReference>
<keyword evidence="1" id="KW-1133">Transmembrane helix</keyword>
<keyword evidence="5" id="KW-1185">Reference proteome</keyword>
<gene>
    <name evidence="2" type="ORF">GIW56_22445</name>
    <name evidence="3" type="ORF">HBO33_24230</name>
</gene>
<evidence type="ECO:0000256" key="1">
    <source>
        <dbReference type="SAM" id="Phobius"/>
    </source>
</evidence>
<evidence type="ECO:0000313" key="3">
    <source>
        <dbReference type="EMBL" id="NNA98277.1"/>
    </source>
</evidence>
<keyword evidence="1" id="KW-0812">Transmembrane</keyword>
<accession>A0A7Y1MTU5</accession>
<dbReference type="AlphaFoldDB" id="A0A7Y1MTU5"/>
<evidence type="ECO:0008006" key="6">
    <source>
        <dbReference type="Google" id="ProtNLM"/>
    </source>
</evidence>